<dbReference type="SUPFAM" id="SSF52540">
    <property type="entry name" value="P-loop containing nucleoside triphosphate hydrolases"/>
    <property type="match status" value="1"/>
</dbReference>
<reference evidence="5" key="2">
    <citation type="submission" date="2025-09" db="UniProtKB">
        <authorList>
            <consortium name="Ensembl"/>
        </authorList>
    </citation>
    <scope>IDENTIFICATION</scope>
</reference>
<dbReference type="InterPro" id="IPR006703">
    <property type="entry name" value="G_AIG1"/>
</dbReference>
<evidence type="ECO:0000313" key="6">
    <source>
        <dbReference type="Proteomes" id="UP000472271"/>
    </source>
</evidence>
<dbReference type="InterPro" id="IPR027417">
    <property type="entry name" value="P-loop_NTPase"/>
</dbReference>
<dbReference type="AlphaFoldDB" id="A0A673B9W4"/>
<dbReference type="Pfam" id="PF04548">
    <property type="entry name" value="AIG1"/>
    <property type="match status" value="1"/>
</dbReference>
<dbReference type="PANTHER" id="PTHR32046:SF11">
    <property type="entry name" value="IMMUNE-ASSOCIATED NUCLEOTIDE-BINDING PROTEIN 10-LIKE"/>
    <property type="match status" value="1"/>
</dbReference>
<dbReference type="InterPro" id="IPR025662">
    <property type="entry name" value="Sigma_54_int_dom_ATP-bd_1"/>
</dbReference>
<sequence length="525" mass="60258">LEFPFSPQTKHLKHHLVHPGSPSVYRLVPKRRTTTGTWTRITVTDRKPHQSNKTMVLVGETGTGKSTLINAVFNYVQGVTWEDDVWFEIADKDKTSSQSDGQTRTVTVYEMCGGGTVDLCVTVVDTPGYGDTRGVDRDQHITTGFLDLLCSHEGVDGVDLVGVVLKATDNRLSDRLLYVWDSVTSLFGKDLDRNMVALISHSDGMKPEDALRALEDAHVPLSKDQNQEPLYFLFNNRQTTPRQKRTVRHLQSSWQTSTDGLKELMDFMHKREPQNLKTTLEVLQERIRLESCIRKLKERNEAVEIQQTLIQQNHKDVKTCEEEMEKNLNFILEFQQVYKDIKDLNFYEAVCCLRCEETCHSPCPFALKPSCCKVMKDGNCGVCSGRCPASDHVKKPWKYVEKVIRVKRTDEERKTRYEQNKAEMEKKMSLLEDLEKNLEELTSNKHKSLHEAYGQVLHLDQIALNVDSLSTYVHLDFLIQKMKETGDAEKVQKLEEMEGRINERTKAGLSYMKKKIGSMETSENY</sequence>
<dbReference type="PROSITE" id="PS00675">
    <property type="entry name" value="SIGMA54_INTERACT_1"/>
    <property type="match status" value="1"/>
</dbReference>
<keyword evidence="3" id="KW-0175">Coiled coil</keyword>
<evidence type="ECO:0000256" key="1">
    <source>
        <dbReference type="ARBA" id="ARBA00008535"/>
    </source>
</evidence>
<protein>
    <recommendedName>
        <fullName evidence="4">AAA+ ATPase domain-containing protein</fullName>
    </recommendedName>
</protein>
<dbReference type="Proteomes" id="UP000472271">
    <property type="component" value="Unassembled WGS sequence"/>
</dbReference>
<dbReference type="SMART" id="SM00382">
    <property type="entry name" value="AAA"/>
    <property type="match status" value="1"/>
</dbReference>
<dbReference type="InterPro" id="IPR003593">
    <property type="entry name" value="AAA+_ATPase"/>
</dbReference>
<proteinExistence type="inferred from homology"/>
<dbReference type="GO" id="GO:0005525">
    <property type="term" value="F:GTP binding"/>
    <property type="evidence" value="ECO:0007669"/>
    <property type="project" value="InterPro"/>
</dbReference>
<reference evidence="5" key="1">
    <citation type="submission" date="2025-08" db="UniProtKB">
        <authorList>
            <consortium name="Ensembl"/>
        </authorList>
    </citation>
    <scope>IDENTIFICATION</scope>
</reference>
<comment type="similarity">
    <text evidence="1">Belongs to the TRAFAC class TrmE-Era-EngA-EngB-Septin-like GTPase superfamily. AIG1/Toc34/Toc159-like paraseptin GTPase family. IAN subfamily.</text>
</comment>
<keyword evidence="2" id="KW-0547">Nucleotide-binding</keyword>
<organism evidence="5 6">
    <name type="scientific">Sphaeramia orbicularis</name>
    <name type="common">orbiculate cardinalfish</name>
    <dbReference type="NCBI Taxonomy" id="375764"/>
    <lineage>
        <taxon>Eukaryota</taxon>
        <taxon>Metazoa</taxon>
        <taxon>Chordata</taxon>
        <taxon>Craniata</taxon>
        <taxon>Vertebrata</taxon>
        <taxon>Euteleostomi</taxon>
        <taxon>Actinopterygii</taxon>
        <taxon>Neopterygii</taxon>
        <taxon>Teleostei</taxon>
        <taxon>Neoteleostei</taxon>
        <taxon>Acanthomorphata</taxon>
        <taxon>Gobiaria</taxon>
        <taxon>Kurtiformes</taxon>
        <taxon>Apogonoidei</taxon>
        <taxon>Apogonidae</taxon>
        <taxon>Apogoninae</taxon>
        <taxon>Sphaeramia</taxon>
    </lineage>
</organism>
<feature type="coiled-coil region" evidence="3">
    <location>
        <begin position="407"/>
        <end position="451"/>
    </location>
</feature>
<evidence type="ECO:0000259" key="4">
    <source>
        <dbReference type="SMART" id="SM00382"/>
    </source>
</evidence>
<keyword evidence="6" id="KW-1185">Reference proteome</keyword>
<dbReference type="PANTHER" id="PTHR32046">
    <property type="entry name" value="G DOMAIN-CONTAINING PROTEIN"/>
    <property type="match status" value="1"/>
</dbReference>
<dbReference type="Gene3D" id="3.40.50.300">
    <property type="entry name" value="P-loop containing nucleotide triphosphate hydrolases"/>
    <property type="match status" value="1"/>
</dbReference>
<evidence type="ECO:0000256" key="2">
    <source>
        <dbReference type="ARBA" id="ARBA00022741"/>
    </source>
</evidence>
<feature type="domain" description="AAA+ ATPase" evidence="4">
    <location>
        <begin position="51"/>
        <end position="342"/>
    </location>
</feature>
<dbReference type="InParanoid" id="A0A673B9W4"/>
<evidence type="ECO:0000313" key="5">
    <source>
        <dbReference type="Ensembl" id="ENSSORP00005039156.1"/>
    </source>
</evidence>
<feature type="coiled-coil region" evidence="3">
    <location>
        <begin position="286"/>
        <end position="313"/>
    </location>
</feature>
<name>A0A673B9W4_9TELE</name>
<accession>A0A673B9W4</accession>
<dbReference type="Ensembl" id="ENSSORT00005040160.1">
    <property type="protein sequence ID" value="ENSSORP00005039156.1"/>
    <property type="gene ID" value="ENSSORG00005018299.1"/>
</dbReference>
<evidence type="ECO:0000256" key="3">
    <source>
        <dbReference type="SAM" id="Coils"/>
    </source>
</evidence>
<dbReference type="FunCoup" id="A0A673B9W4">
    <property type="interactions" value="5"/>
</dbReference>